<keyword evidence="3" id="KW-0813">Transport</keyword>
<dbReference type="InterPro" id="IPR005628">
    <property type="entry name" value="GspK"/>
</dbReference>
<evidence type="ECO:0000256" key="3">
    <source>
        <dbReference type="ARBA" id="ARBA00022448"/>
    </source>
</evidence>
<proteinExistence type="inferred from homology"/>
<sequence length="378" mass="42165">MSGRRGLSMKGNRLSRRRGAIVMLLVAGIGFAAIATTLDFAERSIADYKISQGEMAGFRALLLAKAGFQGALAALRKIPEEQLYQSGIGLSPPPVPLGGGMIYYKLQGEDGKINLNSIYNTDTKDINLRNQEMAQRLLERLGMKRELLNPLIDWLDDDNQGNSEAAYYEKLIPPRKIKNSYLYSLSELTSVKGFEPKIVYGSQKPPDYDQKYSKDFMTDEEKNLVSDSDFVLANNLTAFVPFQRNYDDRINLNAAPYFVLMSLSDFMTRQAALQIMKLKIKKGGYLKEVKDLDTVPEFQVPSVGGLSLYKELAGEGTDVSGGRIKTKGEIYRITAVGEVSINSAKNKNSDVLLGKVIARRITGIFDLTNNIMLYYRED</sequence>
<keyword evidence="6 10" id="KW-0812">Transmembrane</keyword>
<keyword evidence="8 10" id="KW-1133">Transmembrane helix</keyword>
<keyword evidence="5" id="KW-0997">Cell inner membrane</keyword>
<comment type="subcellular location">
    <subcellularLocation>
        <location evidence="1">Cell inner membrane</location>
    </subcellularLocation>
</comment>
<gene>
    <name evidence="12" type="ORF">CH371_14800</name>
</gene>
<reference evidence="12 13" key="1">
    <citation type="submission" date="2017-07" db="EMBL/GenBank/DDBJ databases">
        <title>Leptospira spp. isolated from tropical soils.</title>
        <authorList>
            <person name="Thibeaux R."/>
            <person name="Iraola G."/>
            <person name="Ferres I."/>
            <person name="Bierque E."/>
            <person name="Girault D."/>
            <person name="Soupe-Gilbert M.-E."/>
            <person name="Picardeau M."/>
            <person name="Goarant C."/>
        </authorList>
    </citation>
    <scope>NUCLEOTIDE SEQUENCE [LARGE SCALE GENOMIC DNA]</scope>
    <source>
        <strain evidence="12 13">FH2-C-A2</strain>
    </source>
</reference>
<evidence type="ECO:0000256" key="5">
    <source>
        <dbReference type="ARBA" id="ARBA00022519"/>
    </source>
</evidence>
<evidence type="ECO:0000256" key="9">
    <source>
        <dbReference type="ARBA" id="ARBA00023136"/>
    </source>
</evidence>
<keyword evidence="9 10" id="KW-0472">Membrane</keyword>
<evidence type="ECO:0000256" key="10">
    <source>
        <dbReference type="SAM" id="Phobius"/>
    </source>
</evidence>
<comment type="similarity">
    <text evidence="2">Belongs to the GSP K family.</text>
</comment>
<dbReference type="GO" id="GO:0005886">
    <property type="term" value="C:plasma membrane"/>
    <property type="evidence" value="ECO:0007669"/>
    <property type="project" value="UniProtKB-SubCell"/>
</dbReference>
<evidence type="ECO:0000256" key="4">
    <source>
        <dbReference type="ARBA" id="ARBA00022475"/>
    </source>
</evidence>
<dbReference type="AlphaFoldDB" id="A0A2M9Z9S6"/>
<evidence type="ECO:0000256" key="8">
    <source>
        <dbReference type="ARBA" id="ARBA00022989"/>
    </source>
</evidence>
<dbReference type="GO" id="GO:0009306">
    <property type="term" value="P:protein secretion"/>
    <property type="evidence" value="ECO:0007669"/>
    <property type="project" value="InterPro"/>
</dbReference>
<dbReference type="RefSeq" id="WP_100759580.1">
    <property type="nucleotide sequence ID" value="NZ_NPDT01000006.1"/>
</dbReference>
<dbReference type="PANTHER" id="PTHR38831:SF2">
    <property type="entry name" value="TYPE II SECRETION SYSTEM PROTEIN K"/>
    <property type="match status" value="1"/>
</dbReference>
<keyword evidence="4" id="KW-1003">Cell membrane</keyword>
<organism evidence="12 13">
    <name type="scientific">Leptospira wolffii</name>
    <dbReference type="NCBI Taxonomy" id="409998"/>
    <lineage>
        <taxon>Bacteria</taxon>
        <taxon>Pseudomonadati</taxon>
        <taxon>Spirochaetota</taxon>
        <taxon>Spirochaetia</taxon>
        <taxon>Leptospirales</taxon>
        <taxon>Leptospiraceae</taxon>
        <taxon>Leptospira</taxon>
    </lineage>
</organism>
<name>A0A2M9Z9S6_9LEPT</name>
<dbReference type="InterPro" id="IPR038072">
    <property type="entry name" value="GspK_central_sf"/>
</dbReference>
<evidence type="ECO:0000313" key="12">
    <source>
        <dbReference type="EMBL" id="PJZ65186.1"/>
    </source>
</evidence>
<dbReference type="SUPFAM" id="SSF158544">
    <property type="entry name" value="GspK insert domain-like"/>
    <property type="match status" value="1"/>
</dbReference>
<dbReference type="Gene3D" id="1.10.40.60">
    <property type="entry name" value="EpsJ-like"/>
    <property type="match status" value="1"/>
</dbReference>
<evidence type="ECO:0000256" key="7">
    <source>
        <dbReference type="ARBA" id="ARBA00022927"/>
    </source>
</evidence>
<dbReference type="Proteomes" id="UP000231912">
    <property type="component" value="Unassembled WGS sequence"/>
</dbReference>
<dbReference type="PANTHER" id="PTHR38831">
    <property type="entry name" value="TYPE II SECRETION SYSTEM PROTEIN K"/>
    <property type="match status" value="1"/>
</dbReference>
<dbReference type="Pfam" id="PF21687">
    <property type="entry name" value="T2SSK_1st"/>
    <property type="match status" value="1"/>
</dbReference>
<evidence type="ECO:0000259" key="11">
    <source>
        <dbReference type="Pfam" id="PF21687"/>
    </source>
</evidence>
<evidence type="ECO:0000313" key="13">
    <source>
        <dbReference type="Proteomes" id="UP000231912"/>
    </source>
</evidence>
<evidence type="ECO:0000256" key="1">
    <source>
        <dbReference type="ARBA" id="ARBA00004533"/>
    </source>
</evidence>
<accession>A0A2M9Z9S6</accession>
<evidence type="ECO:0000256" key="2">
    <source>
        <dbReference type="ARBA" id="ARBA00007246"/>
    </source>
</evidence>
<dbReference type="EMBL" id="NPDT01000006">
    <property type="protein sequence ID" value="PJZ65186.1"/>
    <property type="molecule type" value="Genomic_DNA"/>
</dbReference>
<feature type="domain" description="T2SS protein K first SAM-like" evidence="11">
    <location>
        <begin position="111"/>
        <end position="199"/>
    </location>
</feature>
<evidence type="ECO:0000256" key="6">
    <source>
        <dbReference type="ARBA" id="ARBA00022692"/>
    </source>
</evidence>
<protein>
    <submittedName>
        <fullName evidence="12">Type II secretion protein</fullName>
    </submittedName>
</protein>
<feature type="transmembrane region" description="Helical" evidence="10">
    <location>
        <begin position="21"/>
        <end position="41"/>
    </location>
</feature>
<comment type="caution">
    <text evidence="12">The sequence shown here is derived from an EMBL/GenBank/DDBJ whole genome shotgun (WGS) entry which is preliminary data.</text>
</comment>
<keyword evidence="7" id="KW-0653">Protein transport</keyword>
<dbReference type="InterPro" id="IPR049031">
    <property type="entry name" value="T2SSK_SAM-like_1st"/>
</dbReference>